<dbReference type="AlphaFoldDB" id="X1T949"/>
<feature type="non-terminal residue" evidence="1">
    <location>
        <position position="1"/>
    </location>
</feature>
<name>X1T949_9ZZZZ</name>
<comment type="caution">
    <text evidence="1">The sequence shown here is derived from an EMBL/GenBank/DDBJ whole genome shotgun (WGS) entry which is preliminary data.</text>
</comment>
<reference evidence="1" key="1">
    <citation type="journal article" date="2014" name="Front. Microbiol.">
        <title>High frequency of phylogenetically diverse reductive dehalogenase-homologous genes in deep subseafloor sedimentary metagenomes.</title>
        <authorList>
            <person name="Kawai M."/>
            <person name="Futagami T."/>
            <person name="Toyoda A."/>
            <person name="Takaki Y."/>
            <person name="Nishi S."/>
            <person name="Hori S."/>
            <person name="Arai W."/>
            <person name="Tsubouchi T."/>
            <person name="Morono Y."/>
            <person name="Uchiyama I."/>
            <person name="Ito T."/>
            <person name="Fujiyama A."/>
            <person name="Inagaki F."/>
            <person name="Takami H."/>
        </authorList>
    </citation>
    <scope>NUCLEOTIDE SEQUENCE</scope>
    <source>
        <strain evidence="1">Expedition CK06-06</strain>
    </source>
</reference>
<sequence length="54" mass="6225">ADPEFSVEGPSDVELIMGKKQVEDLYEVIKGLRTQELLMDSLSRIYSQYKRGFD</sequence>
<organism evidence="1">
    <name type="scientific">marine sediment metagenome</name>
    <dbReference type="NCBI Taxonomy" id="412755"/>
    <lineage>
        <taxon>unclassified sequences</taxon>
        <taxon>metagenomes</taxon>
        <taxon>ecological metagenomes</taxon>
    </lineage>
</organism>
<gene>
    <name evidence="1" type="ORF">S12H4_14743</name>
</gene>
<accession>X1T949</accession>
<protein>
    <submittedName>
        <fullName evidence="1">Uncharacterized protein</fullName>
    </submittedName>
</protein>
<proteinExistence type="predicted"/>
<dbReference type="EMBL" id="BARW01007046">
    <property type="protein sequence ID" value="GAI84050.1"/>
    <property type="molecule type" value="Genomic_DNA"/>
</dbReference>
<evidence type="ECO:0000313" key="1">
    <source>
        <dbReference type="EMBL" id="GAI84050.1"/>
    </source>
</evidence>